<dbReference type="EMBL" id="SHKW01000001">
    <property type="protein sequence ID" value="RZU40189.1"/>
    <property type="molecule type" value="Genomic_DNA"/>
</dbReference>
<dbReference type="AlphaFoldDB" id="A0A4Q7YTC6"/>
<sequence>MHRVLVNVMQSGWSVHFISPDGKTRIGPWLLHDSHDEVLKILEWCDITPEELEEHHSAIRRWGCSSAVVWLTDPKLAALIKRGEGWPWNGYELRQMKEAGKYPPERLTLANVRRATAKKA</sequence>
<name>A0A4Q7YTC6_9BACT</name>
<evidence type="ECO:0000313" key="1">
    <source>
        <dbReference type="EMBL" id="RZU40189.1"/>
    </source>
</evidence>
<dbReference type="Proteomes" id="UP000292958">
    <property type="component" value="Unassembled WGS sequence"/>
</dbReference>
<proteinExistence type="predicted"/>
<reference evidence="1 2" key="1">
    <citation type="submission" date="2019-02" db="EMBL/GenBank/DDBJ databases">
        <title>Genomic Encyclopedia of Archaeal and Bacterial Type Strains, Phase II (KMG-II): from individual species to whole genera.</title>
        <authorList>
            <person name="Goeker M."/>
        </authorList>
    </citation>
    <scope>NUCLEOTIDE SEQUENCE [LARGE SCALE GENOMIC DNA]</scope>
    <source>
        <strain evidence="1 2">DSM 18101</strain>
    </source>
</reference>
<accession>A0A4Q7YTC6</accession>
<protein>
    <submittedName>
        <fullName evidence="1">Uncharacterized protein</fullName>
    </submittedName>
</protein>
<gene>
    <name evidence="1" type="ORF">BDD14_1628</name>
</gene>
<keyword evidence="2" id="KW-1185">Reference proteome</keyword>
<comment type="caution">
    <text evidence="1">The sequence shown here is derived from an EMBL/GenBank/DDBJ whole genome shotgun (WGS) entry which is preliminary data.</text>
</comment>
<evidence type="ECO:0000313" key="2">
    <source>
        <dbReference type="Proteomes" id="UP000292958"/>
    </source>
</evidence>
<organism evidence="1 2">
    <name type="scientific">Edaphobacter modestus</name>
    <dbReference type="NCBI Taxonomy" id="388466"/>
    <lineage>
        <taxon>Bacteria</taxon>
        <taxon>Pseudomonadati</taxon>
        <taxon>Acidobacteriota</taxon>
        <taxon>Terriglobia</taxon>
        <taxon>Terriglobales</taxon>
        <taxon>Acidobacteriaceae</taxon>
        <taxon>Edaphobacter</taxon>
    </lineage>
</organism>